<evidence type="ECO:0000256" key="2">
    <source>
        <dbReference type="ARBA" id="ARBA00022598"/>
    </source>
</evidence>
<comment type="cofactor">
    <cofactor evidence="1">
        <name>a divalent metal cation</name>
        <dbReference type="ChEBI" id="CHEBI:60240"/>
    </cofactor>
</comment>
<dbReference type="SUPFAM" id="SSF50249">
    <property type="entry name" value="Nucleic acid-binding proteins"/>
    <property type="match status" value="1"/>
</dbReference>
<dbReference type="Pfam" id="PF14743">
    <property type="entry name" value="DNA_ligase_OB_2"/>
    <property type="match status" value="1"/>
</dbReference>
<dbReference type="Pfam" id="PF01068">
    <property type="entry name" value="DNA_ligase_A_M"/>
    <property type="match status" value="1"/>
</dbReference>
<dbReference type="InterPro" id="IPR012310">
    <property type="entry name" value="DNA_ligase_ATP-dep_cent"/>
</dbReference>
<evidence type="ECO:0000256" key="4">
    <source>
        <dbReference type="ARBA" id="ARBA00022763"/>
    </source>
</evidence>
<dbReference type="GO" id="GO:0003910">
    <property type="term" value="F:DNA ligase (ATP) activity"/>
    <property type="evidence" value="ECO:0007669"/>
    <property type="project" value="UniProtKB-EC"/>
</dbReference>
<dbReference type="CDD" id="cd07896">
    <property type="entry name" value="Adenylation_kDNA_ligase_like"/>
    <property type="match status" value="1"/>
</dbReference>
<evidence type="ECO:0000259" key="10">
    <source>
        <dbReference type="Pfam" id="PF14743"/>
    </source>
</evidence>
<keyword evidence="5" id="KW-0234">DNA repair</keyword>
<name>A0A1H1WQM1_9GAMM</name>
<comment type="catalytic activity">
    <reaction evidence="6">
        <text>ATP + (deoxyribonucleotide)n-3'-hydroxyl + 5'-phospho-(deoxyribonucleotide)m = (deoxyribonucleotide)n+m + AMP + diphosphate.</text>
        <dbReference type="EC" id="6.5.1.1"/>
    </reaction>
</comment>
<dbReference type="GO" id="GO:0006260">
    <property type="term" value="P:DNA replication"/>
    <property type="evidence" value="ECO:0007669"/>
    <property type="project" value="UniProtKB-KW"/>
</dbReference>
<dbReference type="GO" id="GO:0006310">
    <property type="term" value="P:DNA recombination"/>
    <property type="evidence" value="ECO:0007669"/>
    <property type="project" value="InterPro"/>
</dbReference>
<protein>
    <submittedName>
        <fullName evidence="11">DNA ligase-1</fullName>
    </submittedName>
</protein>
<evidence type="ECO:0000256" key="8">
    <source>
        <dbReference type="SAM" id="SignalP"/>
    </source>
</evidence>
<keyword evidence="4" id="KW-0227">DNA damage</keyword>
<feature type="chain" id="PRO_5009264666" evidence="8">
    <location>
        <begin position="23"/>
        <end position="298"/>
    </location>
</feature>
<dbReference type="GO" id="GO:0005524">
    <property type="term" value="F:ATP binding"/>
    <property type="evidence" value="ECO:0007669"/>
    <property type="project" value="InterPro"/>
</dbReference>
<dbReference type="Gene3D" id="3.30.470.30">
    <property type="entry name" value="DNA ligase/mRNA capping enzyme"/>
    <property type="match status" value="1"/>
</dbReference>
<evidence type="ECO:0000256" key="5">
    <source>
        <dbReference type="ARBA" id="ARBA00023204"/>
    </source>
</evidence>
<dbReference type="Proteomes" id="UP000243413">
    <property type="component" value="Chromosome I"/>
</dbReference>
<dbReference type="RefSeq" id="WP_092287922.1">
    <property type="nucleotide sequence ID" value="NZ_LT629763.1"/>
</dbReference>
<dbReference type="PANTHER" id="PTHR47810">
    <property type="entry name" value="DNA LIGASE"/>
    <property type="match status" value="1"/>
</dbReference>
<feature type="domain" description="DNA ligase OB-like" evidence="10">
    <location>
        <begin position="212"/>
        <end position="277"/>
    </location>
</feature>
<dbReference type="GO" id="GO:0006281">
    <property type="term" value="P:DNA repair"/>
    <property type="evidence" value="ECO:0007669"/>
    <property type="project" value="UniProtKB-KW"/>
</dbReference>
<dbReference type="InterPro" id="IPR029319">
    <property type="entry name" value="DNA_ligase_OB"/>
</dbReference>
<feature type="region of interest" description="Disordered" evidence="7">
    <location>
        <begin position="279"/>
        <end position="298"/>
    </location>
</feature>
<evidence type="ECO:0000259" key="9">
    <source>
        <dbReference type="Pfam" id="PF01068"/>
    </source>
</evidence>
<dbReference type="EMBL" id="LT629763">
    <property type="protein sequence ID" value="SDS99385.1"/>
    <property type="molecule type" value="Genomic_DNA"/>
</dbReference>
<gene>
    <name evidence="11" type="ORF">SAMN05216271_3300</name>
</gene>
<dbReference type="InterPro" id="IPR050326">
    <property type="entry name" value="NAD_dep_DNA_ligaseB"/>
</dbReference>
<evidence type="ECO:0000256" key="7">
    <source>
        <dbReference type="SAM" id="MobiDB-lite"/>
    </source>
</evidence>
<evidence type="ECO:0000313" key="11">
    <source>
        <dbReference type="EMBL" id="SDS99385.1"/>
    </source>
</evidence>
<dbReference type="Gene3D" id="2.40.50.140">
    <property type="entry name" value="Nucleic acid-binding proteins"/>
    <property type="match status" value="1"/>
</dbReference>
<feature type="signal peptide" evidence="8">
    <location>
        <begin position="1"/>
        <end position="22"/>
    </location>
</feature>
<accession>A0A1H1WQM1</accession>
<dbReference type="PANTHER" id="PTHR47810:SF1">
    <property type="entry name" value="DNA LIGASE B"/>
    <property type="match status" value="1"/>
</dbReference>
<dbReference type="SUPFAM" id="SSF56091">
    <property type="entry name" value="DNA ligase/mRNA capping enzyme, catalytic domain"/>
    <property type="match status" value="1"/>
</dbReference>
<sequence>MRQICFFLLVLVWLGAAPPGLAAGPAHQPMLARVYAGEAKVEEYWVSEKLDGVRALWDGEALWSRGGYPIAVPLEFTQGWPGMAMEGELWLGRGTFDQLSGIVRSAKPDAAQWRQVRLMVFDLPQHGGSFTERVAAMRQLSALKLASLQPVPQFRVASGDELDARLASLVAAGAEGLMLHHQDAHYQPGRSDALLKYKPYADAEAQVIGYTPGKGKYLGMLGALEVADADGRRFRLGSGLSDAQRAAPPAIGSWVTFRYNGLTSTGLPRFARFLREREAPPAAAAAAPSPADTARDDG</sequence>
<evidence type="ECO:0000256" key="1">
    <source>
        <dbReference type="ARBA" id="ARBA00001968"/>
    </source>
</evidence>
<dbReference type="Gene3D" id="3.30.1490.70">
    <property type="match status" value="1"/>
</dbReference>
<evidence type="ECO:0000313" key="12">
    <source>
        <dbReference type="Proteomes" id="UP000243413"/>
    </source>
</evidence>
<keyword evidence="8" id="KW-0732">Signal</keyword>
<keyword evidence="2 11" id="KW-0436">Ligase</keyword>
<dbReference type="OrthoDB" id="9782700at2"/>
<evidence type="ECO:0000256" key="3">
    <source>
        <dbReference type="ARBA" id="ARBA00022705"/>
    </source>
</evidence>
<dbReference type="STRING" id="472181.SAMN05216271_3300"/>
<organism evidence="11 12">
    <name type="scientific">Halopseudomonas sabulinigri</name>
    <dbReference type="NCBI Taxonomy" id="472181"/>
    <lineage>
        <taxon>Bacteria</taxon>
        <taxon>Pseudomonadati</taxon>
        <taxon>Pseudomonadota</taxon>
        <taxon>Gammaproteobacteria</taxon>
        <taxon>Pseudomonadales</taxon>
        <taxon>Pseudomonadaceae</taxon>
        <taxon>Halopseudomonas</taxon>
    </lineage>
</organism>
<dbReference type="InterPro" id="IPR012340">
    <property type="entry name" value="NA-bd_OB-fold"/>
</dbReference>
<evidence type="ECO:0000256" key="6">
    <source>
        <dbReference type="ARBA" id="ARBA00034003"/>
    </source>
</evidence>
<feature type="compositionally biased region" description="Low complexity" evidence="7">
    <location>
        <begin position="280"/>
        <end position="291"/>
    </location>
</feature>
<dbReference type="NCBIfam" id="NF006592">
    <property type="entry name" value="PRK09125.1"/>
    <property type="match status" value="1"/>
</dbReference>
<reference evidence="12" key="1">
    <citation type="submission" date="2016-10" db="EMBL/GenBank/DDBJ databases">
        <authorList>
            <person name="Varghese N."/>
            <person name="Submissions S."/>
        </authorList>
    </citation>
    <scope>NUCLEOTIDE SEQUENCE [LARGE SCALE GENOMIC DNA]</scope>
    <source>
        <strain evidence="12">JCM 14963</strain>
    </source>
</reference>
<feature type="domain" description="ATP-dependent DNA ligase family profile" evidence="9">
    <location>
        <begin position="85"/>
        <end position="198"/>
    </location>
</feature>
<dbReference type="AlphaFoldDB" id="A0A1H1WQM1"/>
<dbReference type="CDD" id="cd08041">
    <property type="entry name" value="OBF_kDNA_ligase_like"/>
    <property type="match status" value="1"/>
</dbReference>
<keyword evidence="3" id="KW-0235">DNA replication</keyword>
<proteinExistence type="predicted"/>